<gene>
    <name evidence="11" type="ORF">C492_01548</name>
</gene>
<feature type="domain" description="PAS" evidence="9">
    <location>
        <begin position="281"/>
        <end position="354"/>
    </location>
</feature>
<evidence type="ECO:0000259" key="10">
    <source>
        <dbReference type="PROSITE" id="PS50113"/>
    </source>
</evidence>
<dbReference type="Proteomes" id="UP000011531">
    <property type="component" value="Unassembled WGS sequence"/>
</dbReference>
<protein>
    <recommendedName>
        <fullName evidence="2">histidine kinase</fullName>
        <ecNumber evidence="2">2.7.13.3</ecNumber>
    </recommendedName>
</protein>
<dbReference type="Pfam" id="PF08448">
    <property type="entry name" value="PAS_4"/>
    <property type="match status" value="2"/>
</dbReference>
<dbReference type="Gene3D" id="1.10.287.130">
    <property type="match status" value="1"/>
</dbReference>
<keyword evidence="4" id="KW-0808">Transferase</keyword>
<feature type="coiled-coil region" evidence="6">
    <location>
        <begin position="523"/>
        <end position="550"/>
    </location>
</feature>
<sequence>MSDGVGGPGDRTRDDASGGSLEQYRTVMNAIDDGIYRLDADGRIVAVNDAVLEQTGYDRRDLLGEHLSVLVGEDDVARLERELDERLETGVDRDATFDLAIETADGDRIPCEVRFSVLEADGEFDGVIAVARDVDEETERDRLDSIWETYESISSVIDEADVGVFVLDESSDVVWADETVETYFGVDRGDVIGRDKRAVVEETIRDRLADPEEFAETVLATDDDAAVEQFEFRVADGPDREARWLEHRSKPIESGRYAGGRVELYYDVTDRKRSEQAHQESEQRFRSLVDAVDEYAIFRLDADGRVVSWNEGAKRIKGYESSAIVGEHFSTFYTDGDRADGVPERNLERARAEGTAEDEGWRVRADGSRFWANVTITAIREDGELRGYAKVTRDMTERREREQQLQRERDLTERILETSPVGIAVVDPDGVTSRANERMTALLGISPDESSGDAAGQREMYDAEGRPLPVEERPAARVFETGEPVYDREIRLDRADGSRRWLSINAAPIDTDGKPVEQVVVTATEITDLKELAKRRKQELEDRESELAAVRLATNLLETGDRPVDELLAEFVSELPRAFRYADRIATQVSVGDHEAVTDGRDSFERRITTRTSTASGTPIRIDVGFVEPPPEDEPEPFIDEERDLIDTLATLMKFHFERREYIDELRAETRRLEQFAYAASHDLQEPLRMVSSYLQLVDRRYADALDDDGREFLGFALEGAERMREMIDGLLAYARVKTRGGPLERVDLDAVFEDVCSDLEMRIAATNADVSAEPLPAVAGDESQLRQLFQNLLENAIEYSDDTPRIRVSAERRESEWVVSVSDDGIGIEPEERDQIFEMFQRLHSREDHDGAGIGLALCERIVERHGGEIWVDSEPDEGSTFSFTLPAVDASPEE</sequence>
<dbReference type="Pfam" id="PF00989">
    <property type="entry name" value="PAS"/>
    <property type="match status" value="1"/>
</dbReference>
<dbReference type="STRING" id="1227498.C492_01548"/>
<dbReference type="GO" id="GO:0000155">
    <property type="term" value="F:phosphorelay sensor kinase activity"/>
    <property type="evidence" value="ECO:0007669"/>
    <property type="project" value="InterPro"/>
</dbReference>
<dbReference type="InterPro" id="IPR036097">
    <property type="entry name" value="HisK_dim/P_sf"/>
</dbReference>
<keyword evidence="3" id="KW-0597">Phosphoprotein</keyword>
<dbReference type="InterPro" id="IPR000700">
    <property type="entry name" value="PAS-assoc_C"/>
</dbReference>
<keyword evidence="6" id="KW-0175">Coiled coil</keyword>
<evidence type="ECO:0000256" key="5">
    <source>
        <dbReference type="ARBA" id="ARBA00022777"/>
    </source>
</evidence>
<keyword evidence="5 11" id="KW-0418">Kinase</keyword>
<feature type="domain" description="PAC" evidence="10">
    <location>
        <begin position="486"/>
        <end position="538"/>
    </location>
</feature>
<dbReference type="FunFam" id="3.30.565.10:FF:000006">
    <property type="entry name" value="Sensor histidine kinase WalK"/>
    <property type="match status" value="1"/>
</dbReference>
<dbReference type="PANTHER" id="PTHR43304:SF1">
    <property type="entry name" value="PAC DOMAIN-CONTAINING PROTEIN"/>
    <property type="match status" value="1"/>
</dbReference>
<feature type="domain" description="PAS" evidence="9">
    <location>
        <begin position="20"/>
        <end position="90"/>
    </location>
</feature>
<dbReference type="InterPro" id="IPR013656">
    <property type="entry name" value="PAS_4"/>
</dbReference>
<dbReference type="PROSITE" id="PS50113">
    <property type="entry name" value="PAC"/>
    <property type="match status" value="3"/>
</dbReference>
<dbReference type="GO" id="GO:0006355">
    <property type="term" value="P:regulation of DNA-templated transcription"/>
    <property type="evidence" value="ECO:0007669"/>
    <property type="project" value="InterPro"/>
</dbReference>
<keyword evidence="12" id="KW-1185">Reference proteome</keyword>
<comment type="caution">
    <text evidence="11">The sequence shown here is derived from an EMBL/GenBank/DDBJ whole genome shotgun (WGS) entry which is preliminary data.</text>
</comment>
<evidence type="ECO:0000259" key="8">
    <source>
        <dbReference type="PROSITE" id="PS50109"/>
    </source>
</evidence>
<dbReference type="EC" id="2.7.13.3" evidence="2"/>
<dbReference type="SMART" id="SM00091">
    <property type="entry name" value="PAS"/>
    <property type="match status" value="4"/>
</dbReference>
<dbReference type="Pfam" id="PF13426">
    <property type="entry name" value="PAS_9"/>
    <property type="match status" value="1"/>
</dbReference>
<dbReference type="InterPro" id="IPR004358">
    <property type="entry name" value="Sig_transdc_His_kin-like_C"/>
</dbReference>
<feature type="domain" description="PAS" evidence="9">
    <location>
        <begin position="408"/>
        <end position="452"/>
    </location>
</feature>
<dbReference type="InterPro" id="IPR036890">
    <property type="entry name" value="HATPase_C_sf"/>
</dbReference>
<evidence type="ECO:0000313" key="12">
    <source>
        <dbReference type="Proteomes" id="UP000011531"/>
    </source>
</evidence>
<evidence type="ECO:0000256" key="1">
    <source>
        <dbReference type="ARBA" id="ARBA00000085"/>
    </source>
</evidence>
<dbReference type="SUPFAM" id="SSF55874">
    <property type="entry name" value="ATPase domain of HSP90 chaperone/DNA topoisomerase II/histidine kinase"/>
    <property type="match status" value="1"/>
</dbReference>
<dbReference type="InterPro" id="IPR013767">
    <property type="entry name" value="PAS_fold"/>
</dbReference>
<dbReference type="InterPro" id="IPR005467">
    <property type="entry name" value="His_kinase_dom"/>
</dbReference>
<evidence type="ECO:0000256" key="7">
    <source>
        <dbReference type="SAM" id="MobiDB-lite"/>
    </source>
</evidence>
<evidence type="ECO:0000256" key="2">
    <source>
        <dbReference type="ARBA" id="ARBA00012438"/>
    </source>
</evidence>
<feature type="domain" description="PAC" evidence="10">
    <location>
        <begin position="356"/>
        <end position="407"/>
    </location>
</feature>
<dbReference type="SMART" id="SM00387">
    <property type="entry name" value="HATPase_c"/>
    <property type="match status" value="1"/>
</dbReference>
<dbReference type="PRINTS" id="PR00344">
    <property type="entry name" value="BCTRLSENSOR"/>
</dbReference>
<reference evidence="11 12" key="1">
    <citation type="journal article" date="2014" name="PLoS Genet.">
        <title>Phylogenetically driven sequencing of extremely halophilic archaea reveals strategies for static and dynamic osmo-response.</title>
        <authorList>
            <person name="Becker E.A."/>
            <person name="Seitzer P.M."/>
            <person name="Tritt A."/>
            <person name="Larsen D."/>
            <person name="Krusor M."/>
            <person name="Yao A.I."/>
            <person name="Wu D."/>
            <person name="Madern D."/>
            <person name="Eisen J.A."/>
            <person name="Darling A.E."/>
            <person name="Facciotti M.T."/>
        </authorList>
    </citation>
    <scope>NUCLEOTIDE SEQUENCE [LARGE SCALE GENOMIC DNA]</scope>
    <source>
        <strain evidence="11 12">DSM 18795</strain>
    </source>
</reference>
<evidence type="ECO:0000256" key="3">
    <source>
        <dbReference type="ARBA" id="ARBA00022553"/>
    </source>
</evidence>
<evidence type="ECO:0000256" key="6">
    <source>
        <dbReference type="SAM" id="Coils"/>
    </source>
</evidence>
<dbReference type="CDD" id="cd00130">
    <property type="entry name" value="PAS"/>
    <property type="match status" value="4"/>
</dbReference>
<feature type="domain" description="PAS" evidence="9">
    <location>
        <begin position="149"/>
        <end position="194"/>
    </location>
</feature>
<dbReference type="SMART" id="SM00086">
    <property type="entry name" value="PAC"/>
    <property type="match status" value="3"/>
</dbReference>
<dbReference type="SUPFAM" id="SSF55785">
    <property type="entry name" value="PYP-like sensor domain (PAS domain)"/>
    <property type="match status" value="4"/>
</dbReference>
<dbReference type="PATRIC" id="fig|1227498.3.peg.305"/>
<dbReference type="PANTHER" id="PTHR43304">
    <property type="entry name" value="PHYTOCHROME-LIKE PROTEIN CPH1"/>
    <property type="match status" value="1"/>
</dbReference>
<evidence type="ECO:0000256" key="4">
    <source>
        <dbReference type="ARBA" id="ARBA00022679"/>
    </source>
</evidence>
<dbReference type="EMBL" id="AOIA01000018">
    <property type="protein sequence ID" value="ELY66224.1"/>
    <property type="molecule type" value="Genomic_DNA"/>
</dbReference>
<dbReference type="AlphaFoldDB" id="L9XWL1"/>
<dbReference type="InterPro" id="IPR003594">
    <property type="entry name" value="HATPase_dom"/>
</dbReference>
<dbReference type="CDD" id="cd00082">
    <property type="entry name" value="HisKA"/>
    <property type="match status" value="1"/>
</dbReference>
<dbReference type="Gene3D" id="3.30.450.20">
    <property type="entry name" value="PAS domain"/>
    <property type="match status" value="4"/>
</dbReference>
<feature type="domain" description="PAC" evidence="10">
    <location>
        <begin position="228"/>
        <end position="280"/>
    </location>
</feature>
<proteinExistence type="predicted"/>
<dbReference type="Pfam" id="PF02518">
    <property type="entry name" value="HATPase_c"/>
    <property type="match status" value="1"/>
</dbReference>
<evidence type="ECO:0000313" key="11">
    <source>
        <dbReference type="EMBL" id="ELY66224.1"/>
    </source>
</evidence>
<dbReference type="InterPro" id="IPR000014">
    <property type="entry name" value="PAS"/>
</dbReference>
<dbReference type="InterPro" id="IPR003661">
    <property type="entry name" value="HisK_dim/P_dom"/>
</dbReference>
<dbReference type="PROSITE" id="PS50112">
    <property type="entry name" value="PAS"/>
    <property type="match status" value="4"/>
</dbReference>
<comment type="catalytic activity">
    <reaction evidence="1">
        <text>ATP + protein L-histidine = ADP + protein N-phospho-L-histidine.</text>
        <dbReference type="EC" id="2.7.13.3"/>
    </reaction>
</comment>
<accession>L9XWL1</accession>
<dbReference type="PROSITE" id="PS50109">
    <property type="entry name" value="HIS_KIN"/>
    <property type="match status" value="1"/>
</dbReference>
<dbReference type="InterPro" id="IPR035965">
    <property type="entry name" value="PAS-like_dom_sf"/>
</dbReference>
<dbReference type="Pfam" id="PF00512">
    <property type="entry name" value="HisKA"/>
    <property type="match status" value="1"/>
</dbReference>
<dbReference type="RefSeq" id="WP_008419843.1">
    <property type="nucleotide sequence ID" value="NZ_AOIA01000018.1"/>
</dbReference>
<dbReference type="InterPro" id="IPR052162">
    <property type="entry name" value="Sensor_kinase/Photoreceptor"/>
</dbReference>
<feature type="region of interest" description="Disordered" evidence="7">
    <location>
        <begin position="877"/>
        <end position="896"/>
    </location>
</feature>
<dbReference type="NCBIfam" id="TIGR00229">
    <property type="entry name" value="sensory_box"/>
    <property type="match status" value="3"/>
</dbReference>
<dbReference type="OrthoDB" id="106630at2157"/>
<name>L9XWL1_9EURY</name>
<dbReference type="Gene3D" id="3.30.565.10">
    <property type="entry name" value="Histidine kinase-like ATPase, C-terminal domain"/>
    <property type="match status" value="1"/>
</dbReference>
<evidence type="ECO:0000259" key="9">
    <source>
        <dbReference type="PROSITE" id="PS50112"/>
    </source>
</evidence>
<dbReference type="SMART" id="SM00388">
    <property type="entry name" value="HisKA"/>
    <property type="match status" value="1"/>
</dbReference>
<feature type="domain" description="Histidine kinase" evidence="8">
    <location>
        <begin position="679"/>
        <end position="891"/>
    </location>
</feature>
<dbReference type="InterPro" id="IPR001610">
    <property type="entry name" value="PAC"/>
</dbReference>
<dbReference type="SUPFAM" id="SSF47384">
    <property type="entry name" value="Homodimeric domain of signal transducing histidine kinase"/>
    <property type="match status" value="1"/>
</dbReference>
<organism evidence="11 12">
    <name type="scientific">Natronococcus jeotgali DSM 18795</name>
    <dbReference type="NCBI Taxonomy" id="1227498"/>
    <lineage>
        <taxon>Archaea</taxon>
        <taxon>Methanobacteriati</taxon>
        <taxon>Methanobacteriota</taxon>
        <taxon>Stenosarchaea group</taxon>
        <taxon>Halobacteria</taxon>
        <taxon>Halobacteriales</taxon>
        <taxon>Natrialbaceae</taxon>
        <taxon>Natronococcus</taxon>
    </lineage>
</organism>